<dbReference type="SUPFAM" id="SSF46894">
    <property type="entry name" value="C-terminal effector domain of the bipartite response regulators"/>
    <property type="match status" value="1"/>
</dbReference>
<dbReference type="Pfam" id="PF00196">
    <property type="entry name" value="GerE"/>
    <property type="match status" value="1"/>
</dbReference>
<dbReference type="PROSITE" id="PS50110">
    <property type="entry name" value="RESPONSE_REGULATORY"/>
    <property type="match status" value="1"/>
</dbReference>
<evidence type="ECO:0000256" key="1">
    <source>
        <dbReference type="ARBA" id="ARBA00022553"/>
    </source>
</evidence>
<dbReference type="InterPro" id="IPR039420">
    <property type="entry name" value="WalR-like"/>
</dbReference>
<protein>
    <submittedName>
        <fullName evidence="6">Response regulator</fullName>
    </submittedName>
</protein>
<evidence type="ECO:0000313" key="6">
    <source>
        <dbReference type="EMBL" id="MEX6430740.1"/>
    </source>
</evidence>
<evidence type="ECO:0000256" key="3">
    <source>
        <dbReference type="PROSITE-ProRule" id="PRU00169"/>
    </source>
</evidence>
<dbReference type="PROSITE" id="PS00622">
    <property type="entry name" value="HTH_LUXR_1"/>
    <property type="match status" value="1"/>
</dbReference>
<dbReference type="InterPro" id="IPR058245">
    <property type="entry name" value="NreC/VraR/RcsB-like_REC"/>
</dbReference>
<dbReference type="EMBL" id="JBFSHR010000078">
    <property type="protein sequence ID" value="MEX6430740.1"/>
    <property type="molecule type" value="Genomic_DNA"/>
</dbReference>
<sequence>MSLSCGLTRVVIVDDHAIVRRGVQAVLELESDIVVVGEASHQREALDVIADAVPDIVLLDLKLGGTDSNEGFSLCHDIVSAFPMTNVVIFSAFLDRRLLLEAIRLGARGYVQKDVYVDELLRIVRAVHAGEVGYDNQAVGLLVGSVGAGIEDEPPSLSEREIEIIRLVAQGFSNPEIGEQCFLSESTVKYYLRRIGRKLGVTHRAEIVFAATRLGLVLD</sequence>
<feature type="modified residue" description="4-aspartylphosphate" evidence="3">
    <location>
        <position position="60"/>
    </location>
</feature>
<dbReference type="SMART" id="SM00448">
    <property type="entry name" value="REC"/>
    <property type="match status" value="1"/>
</dbReference>
<dbReference type="PANTHER" id="PTHR43214:SF43">
    <property type="entry name" value="TWO-COMPONENT RESPONSE REGULATOR"/>
    <property type="match status" value="1"/>
</dbReference>
<keyword evidence="2" id="KW-0238">DNA-binding</keyword>
<dbReference type="RefSeq" id="WP_298404256.1">
    <property type="nucleotide sequence ID" value="NZ_JBFSHR010000078.1"/>
</dbReference>
<proteinExistence type="predicted"/>
<reference evidence="6 7" key="1">
    <citation type="submission" date="2024-07" db="EMBL/GenBank/DDBJ databases">
        <title>Draft Genome Sequence of Ferrimicrobium acidiphilum Strain YE2023, Isolated from a Pulp of Bioleach Reactor.</title>
        <authorList>
            <person name="Elkina Y.A."/>
            <person name="Bulaeva A.G."/>
            <person name="Beletsky A.V."/>
            <person name="Mardanov A.V."/>
        </authorList>
    </citation>
    <scope>NUCLEOTIDE SEQUENCE [LARGE SCALE GENOMIC DNA]</scope>
    <source>
        <strain evidence="6 7">YE2023</strain>
    </source>
</reference>
<dbReference type="PANTHER" id="PTHR43214">
    <property type="entry name" value="TWO-COMPONENT RESPONSE REGULATOR"/>
    <property type="match status" value="1"/>
</dbReference>
<dbReference type="Proteomes" id="UP001560267">
    <property type="component" value="Unassembled WGS sequence"/>
</dbReference>
<keyword evidence="7" id="KW-1185">Reference proteome</keyword>
<feature type="domain" description="Response regulatory" evidence="5">
    <location>
        <begin position="9"/>
        <end position="128"/>
    </location>
</feature>
<keyword evidence="1 3" id="KW-0597">Phosphoprotein</keyword>
<evidence type="ECO:0000259" key="5">
    <source>
        <dbReference type="PROSITE" id="PS50110"/>
    </source>
</evidence>
<evidence type="ECO:0000256" key="2">
    <source>
        <dbReference type="ARBA" id="ARBA00023125"/>
    </source>
</evidence>
<dbReference type="Pfam" id="PF00072">
    <property type="entry name" value="Response_reg"/>
    <property type="match status" value="1"/>
</dbReference>
<dbReference type="CDD" id="cd17535">
    <property type="entry name" value="REC_NarL-like"/>
    <property type="match status" value="1"/>
</dbReference>
<organism evidence="6 7">
    <name type="scientific">Ferrimicrobium acidiphilum</name>
    <dbReference type="NCBI Taxonomy" id="121039"/>
    <lineage>
        <taxon>Bacteria</taxon>
        <taxon>Bacillati</taxon>
        <taxon>Actinomycetota</taxon>
        <taxon>Acidimicrobiia</taxon>
        <taxon>Acidimicrobiales</taxon>
        <taxon>Acidimicrobiaceae</taxon>
        <taxon>Ferrimicrobium</taxon>
    </lineage>
</organism>
<feature type="domain" description="HTH luxR-type" evidence="4">
    <location>
        <begin position="150"/>
        <end position="215"/>
    </location>
</feature>
<dbReference type="Gene3D" id="3.40.50.2300">
    <property type="match status" value="1"/>
</dbReference>
<gene>
    <name evidence="6" type="ORF">AB6A68_12985</name>
</gene>
<dbReference type="InterPro" id="IPR001789">
    <property type="entry name" value="Sig_transdc_resp-reg_receiver"/>
</dbReference>
<dbReference type="InterPro" id="IPR011006">
    <property type="entry name" value="CheY-like_superfamily"/>
</dbReference>
<dbReference type="InterPro" id="IPR000792">
    <property type="entry name" value="Tscrpt_reg_LuxR_C"/>
</dbReference>
<evidence type="ECO:0000313" key="7">
    <source>
        <dbReference type="Proteomes" id="UP001560267"/>
    </source>
</evidence>
<accession>A0ABV3Y5D0</accession>
<comment type="caution">
    <text evidence="6">The sequence shown here is derived from an EMBL/GenBank/DDBJ whole genome shotgun (WGS) entry which is preliminary data.</text>
</comment>
<dbReference type="SMART" id="SM00421">
    <property type="entry name" value="HTH_LUXR"/>
    <property type="match status" value="1"/>
</dbReference>
<dbReference type="InterPro" id="IPR016032">
    <property type="entry name" value="Sig_transdc_resp-reg_C-effctor"/>
</dbReference>
<dbReference type="CDD" id="cd06170">
    <property type="entry name" value="LuxR_C_like"/>
    <property type="match status" value="1"/>
</dbReference>
<name>A0ABV3Y5D0_9ACTN</name>
<dbReference type="PROSITE" id="PS50043">
    <property type="entry name" value="HTH_LUXR_2"/>
    <property type="match status" value="1"/>
</dbReference>
<dbReference type="PRINTS" id="PR00038">
    <property type="entry name" value="HTHLUXR"/>
</dbReference>
<dbReference type="SUPFAM" id="SSF52172">
    <property type="entry name" value="CheY-like"/>
    <property type="match status" value="1"/>
</dbReference>
<evidence type="ECO:0000259" key="4">
    <source>
        <dbReference type="PROSITE" id="PS50043"/>
    </source>
</evidence>